<feature type="compositionally biased region" description="Polar residues" evidence="11">
    <location>
        <begin position="833"/>
        <end position="849"/>
    </location>
</feature>
<evidence type="ECO:0000256" key="9">
    <source>
        <dbReference type="ARBA" id="ARBA00044939"/>
    </source>
</evidence>
<dbReference type="Pfam" id="PF00078">
    <property type="entry name" value="RVT_1"/>
    <property type="match status" value="1"/>
</dbReference>
<comment type="function">
    <text evidence="9">Phosphatidylinositol 3-phosphate-binding protein required for the abscission step in cytokinesis: recruited to the midbody during cytokinesis and acts as a regulator of abscission. May also be required for efficient homologous recombination DNA double-strand break repair.</text>
</comment>
<evidence type="ECO:0000256" key="1">
    <source>
        <dbReference type="ARBA" id="ARBA00010879"/>
    </source>
</evidence>
<evidence type="ECO:0000256" key="7">
    <source>
        <dbReference type="ARBA" id="ARBA00022833"/>
    </source>
</evidence>
<comment type="similarity">
    <text evidence="1">Belongs to the beta type-B retroviral polymerase family. HERV class-II K(HML-2) pol subfamily.</text>
</comment>
<dbReference type="Gene3D" id="3.30.70.270">
    <property type="match status" value="1"/>
</dbReference>
<feature type="compositionally biased region" description="Basic residues" evidence="11">
    <location>
        <begin position="810"/>
        <end position="821"/>
    </location>
</feature>
<keyword evidence="4" id="KW-0597">Phosphoprotein</keyword>
<dbReference type="GO" id="GO:0000281">
    <property type="term" value="P:mitotic cytokinesis"/>
    <property type="evidence" value="ECO:0007669"/>
    <property type="project" value="InterPro"/>
</dbReference>
<dbReference type="Proteomes" id="UP001274896">
    <property type="component" value="Unassembled WGS sequence"/>
</dbReference>
<protein>
    <recommendedName>
        <fullName evidence="3">Zinc finger FYVE domain-containing protein 26</fullName>
        <ecNumber evidence="2">3.1.26.4</ecNumber>
    </recommendedName>
</protein>
<dbReference type="PROSITE" id="PS50878">
    <property type="entry name" value="RT_POL"/>
    <property type="match status" value="1"/>
</dbReference>
<feature type="region of interest" description="Disordered" evidence="11">
    <location>
        <begin position="1349"/>
        <end position="1386"/>
    </location>
</feature>
<dbReference type="CDD" id="cd15724">
    <property type="entry name" value="FYVE_ZFY26"/>
    <property type="match status" value="1"/>
</dbReference>
<dbReference type="Pfam" id="PF01363">
    <property type="entry name" value="FYVE"/>
    <property type="match status" value="1"/>
</dbReference>
<dbReference type="PANTHER" id="PTHR46591:SF1">
    <property type="entry name" value="ZINC FINGER FYVE DOMAIN-CONTAINING PROTEIN 26"/>
    <property type="match status" value="1"/>
</dbReference>
<dbReference type="EMBL" id="JAUCMX010000002">
    <property type="protein sequence ID" value="KAK3554636.1"/>
    <property type="molecule type" value="Genomic_DNA"/>
</dbReference>
<dbReference type="InterPro" id="IPR028730">
    <property type="entry name" value="ZFYVE26"/>
</dbReference>
<dbReference type="GO" id="GO:0000724">
    <property type="term" value="P:double-strand break repair via homologous recombination"/>
    <property type="evidence" value="ECO:0007669"/>
    <property type="project" value="InterPro"/>
</dbReference>
<feature type="compositionally biased region" description="Polar residues" evidence="11">
    <location>
        <begin position="2463"/>
        <end position="2476"/>
    </location>
</feature>
<feature type="region of interest" description="Disordered" evidence="11">
    <location>
        <begin position="2459"/>
        <end position="2478"/>
    </location>
</feature>
<dbReference type="GO" id="GO:0032266">
    <property type="term" value="F:phosphatidylinositol-3-phosphate binding"/>
    <property type="evidence" value="ECO:0007669"/>
    <property type="project" value="InterPro"/>
</dbReference>
<keyword evidence="7" id="KW-0862">Zinc</keyword>
<dbReference type="GO" id="GO:0008270">
    <property type="term" value="F:zinc ion binding"/>
    <property type="evidence" value="ECO:0007669"/>
    <property type="project" value="UniProtKB-KW"/>
</dbReference>
<evidence type="ECO:0000313" key="15">
    <source>
        <dbReference type="Proteomes" id="UP001274896"/>
    </source>
</evidence>
<feature type="compositionally biased region" description="Basic and acidic residues" evidence="11">
    <location>
        <begin position="822"/>
        <end position="832"/>
    </location>
</feature>
<evidence type="ECO:0000256" key="6">
    <source>
        <dbReference type="ARBA" id="ARBA00022771"/>
    </source>
</evidence>
<evidence type="ECO:0000256" key="10">
    <source>
        <dbReference type="PROSITE-ProRule" id="PRU00091"/>
    </source>
</evidence>
<comment type="subunit">
    <text evidence="8">Interacts with AP5Z1, AP5B1, AP5S1 and SPG11. Interacts with TTC19 and KIF13A.</text>
</comment>
<comment type="caution">
    <text evidence="14">The sequence shown here is derived from an EMBL/GenBank/DDBJ whole genome shotgun (WGS) entry which is preliminary data.</text>
</comment>
<dbReference type="InterPro" id="IPR043502">
    <property type="entry name" value="DNA/RNA_pol_sf"/>
</dbReference>
<organism evidence="14 15">
    <name type="scientific">Hemibagrus guttatus</name>
    <dbReference type="NCBI Taxonomy" id="175788"/>
    <lineage>
        <taxon>Eukaryota</taxon>
        <taxon>Metazoa</taxon>
        <taxon>Chordata</taxon>
        <taxon>Craniata</taxon>
        <taxon>Vertebrata</taxon>
        <taxon>Euteleostomi</taxon>
        <taxon>Actinopterygii</taxon>
        <taxon>Neopterygii</taxon>
        <taxon>Teleostei</taxon>
        <taxon>Ostariophysi</taxon>
        <taxon>Siluriformes</taxon>
        <taxon>Bagridae</taxon>
        <taxon>Hemibagrus</taxon>
    </lineage>
</organism>
<dbReference type="EC" id="3.1.26.4" evidence="2"/>
<dbReference type="InterPro" id="IPR000477">
    <property type="entry name" value="RT_dom"/>
</dbReference>
<sequence length="2658" mass="295852">MDQLSEEVRQESPWTMMFADDIVICSESREQVEENLERWRFALERRGMKVSRSKTEYMCVNEREGSGTVRLQGEEVKKVQEFKYLGSTVQSNGECGKETDTWESVSSCIRSAVRRRAPCRTCLSFSLSVYGMASGNWPPLVSNSSVKLKKYLRVLLTSSAQLLHNRINLLCAVGMALDFTITVWFCRWETAGSPHRLAWFWLQVLEKHSKDKVSLSVHRELAFLLILEELGEEVPHSVLKELHQAFLESECVERKDSASVPPLSDSALSSIRSLLSERSPRLTHALLLFLKHTKASRVFLQYLLDLTEETEGKRSEAWAEKVSGALALAPCAAAELDQLWAGLWREREGPLSEERVMGCLLRPQNHTLLLRYCATALRLSRDRLLQDAAHTQVDLPEAERLMLGLCCHGDRHAAWKAIYFECLSSGKHFLEQVLVTGLDLIKKEEFSKLEALLGAEFQPLSHLLLLLGWNHCQSLDSAQGLLRILHQRQAKDTVLSETANVLSSQLKVLEWCAENNPEISHEALLSQLHNLDHHSALYVLHSLTPLAKYEEHRVLELLQAAGDSLPGDTQGSCVQRNITMFRGFCAMKYAVYAVCVNTRFGHSDLGLARVLQKEPAEGHSSLFQHYLSECQLYLEAVPTMFRLELLENIFSLLFLSYSDFSEPNHSGMERKRSSSNEENGEREAHDEKPESSASVKSGQMTQICRGFLLDPGAMEGVLRLIREGLEGMCALGRALEAEAAMAESLGCSVTVETFSSRLQRLSKHASEAQWRLQIVTTNQGDASGGPTLPSPDIKMTRPLRRSSSSSVSGVRKKKRSHRQRSERRMTSERRLTSEQQNGEISTSTSDGSSATVPVYVEYEVCLCGGPHSWLVPSMLSTPESLLISCIRRGNYVEAHQVMLMFGLENAPCSGELLFMERYHEVLSELAQVEQKIESQSLSSLSSSTEGLGSVGVTGPGRNRLGSSSRSTLQSIGSAAAAGMAFYSISDVADRLLSSPSRPLACLEENYWISHPLSYPSDPLRPLLEELSPSGMAAFDLACCQCQLWKTSRQLLETAERRLHTSLESQGITLGRDVCHPEGIRGFPSVLQQISKILNRTTTSKGPPKSDSNRDEGGVVPPFGSSAQEVLLCTHLSLTEEAIAAWLTLVQHLEVTLLTLTSAIDMAGESQTASSVLASLSEQVGLKQSELDSHPVRSAMKQLLRSLDQLCPFKLDGATSRPDYMRSFLDYINILASVLVRSLGSEDQSSAVKLGNPLLVLLQSPHQLLSYLLFDRQVTPDRLLSLLHQEGLHVNIQQVIVQRCCDPLPLWFPPSMKGAGADGGAFCPSSIASLLHQHAQERTLHFDLSELPTVSEPSSESEASVETSISPNLSNSPPSPSSALSSSSSSSTSSSVSSFLLTPSALLFLKSRSPLVAVLALLGASRVEMARVASSAWPGLPSYFRSSARKEAPLDLEQISKEAEALLASFPILKAFLLDMATPLMGSSPDSEDGVGAALSRKSGTVSMLFSGSQDGVGQASVAEAFQQALSTRDLNRALSLLELYAQNCSQKGALRDRLLACTTLEVECGNEQLFRVKDWELRACVVLQGLERWPLHCCLELLQFCLSESSPDHMLTPQLRQKKQELDMYNRMLNLQPPLEWQTWQGLKEESSRNPESMFSLLLQTLEFDLCAQWVQLYPVSEQSKLQLQTEHLLHLLENGQTEAAFQLLESLSDSLEVSERALDQRPGLAACHFLSDYLTLHFQSCMTPARRRHIHALHLGSKVLLTLPEASRQAYFQLLADPLLMLEQLLMNLKVDWLSVAILTLRNLLPAQEAGITNLDIDTLLDEYAKKALDFPYAPREWTRSDSVISLQDALMQCPVQESAPPSSPSRTPPPLSGSTPMHTPSGSAPDQDRGSGGKKPRPSSMFTPPEKTPERKDWIPDHQRHICMVCQRERFTMFNRRHHCRRCGRLVCHACSSRKMVVEGSEEPVRVCDQCYRFFHTASDEELEQAEVAGSPGLAEGTLDGVLCLPEVPQRQYRLSPNAAENQQIHSEFYYEQAPSASLCVSILTLHSDHAACGQQLIDHCCSISRKLTNPEVDARLLTDVMQQLMFSAKLMFVRAGRSQDLALCDSYISKVDVLKILVSANYKYIPSLDDILETSAVTRLRNQLLEAEYYQLAVEVSTKSGLDPSGVWHAWGMALLKAGCLSAAREKFTRSLKAPVDKNQLNLGSRLLQEIIQHLESTVRLTPSTTVDDDILASLTELEEALRDPAPVDRTESRGQRCGQHQECVYYLMTYGTHLSVISFYLRHDCLKDALTYLLSKECPEEVFLEGILQPCLERGRLGVLQGLLETQDATLESWGRYLMTACQMLQRKGYYHTLYQLQQFMMDHVRAAMTCIRFFSHGAHSYVQLGEQQRWLVRAKEHLRAFLQEQQNRRKNFSSSSISSSFRKKMSSSDVSRHMNTIVLQLDVTRFLHRCESSSSSSRVATSPTPTGNSAPPTLFGGSAMKVDVACRVMLGGKNIEEGFGIAYRVIQDFQLDALAVYMRVGQRLVSLREYQAVRQLLKCVSESGTATRHDCDTILLNCVSASDKNPADAKELEALILESKSTENKIKAYLMCSKLRAAYLLAVKLDPVKACLLVQDVLQAAEVSSDGVMQDICRQWLSEHQKPASRQRHGNNR</sequence>
<dbReference type="GO" id="GO:0032465">
    <property type="term" value="P:regulation of cytokinesis"/>
    <property type="evidence" value="ECO:0007669"/>
    <property type="project" value="TreeGrafter"/>
</dbReference>
<evidence type="ECO:0000259" key="12">
    <source>
        <dbReference type="PROSITE" id="PS50178"/>
    </source>
</evidence>
<evidence type="ECO:0000256" key="11">
    <source>
        <dbReference type="SAM" id="MobiDB-lite"/>
    </source>
</evidence>
<feature type="region of interest" description="Disordered" evidence="11">
    <location>
        <begin position="939"/>
        <end position="965"/>
    </location>
</feature>
<evidence type="ECO:0000256" key="8">
    <source>
        <dbReference type="ARBA" id="ARBA00025962"/>
    </source>
</evidence>
<dbReference type="GO" id="GO:0030496">
    <property type="term" value="C:midbody"/>
    <property type="evidence" value="ECO:0007669"/>
    <property type="project" value="TreeGrafter"/>
</dbReference>
<dbReference type="Pfam" id="PF25569">
    <property type="entry name" value="TPR_ZFYVE26"/>
    <property type="match status" value="1"/>
</dbReference>
<dbReference type="PANTHER" id="PTHR46591">
    <property type="entry name" value="ZINC FINGER FYVE DOMAIN-CONTAINING PROTEIN 26"/>
    <property type="match status" value="1"/>
</dbReference>
<evidence type="ECO:0000256" key="3">
    <source>
        <dbReference type="ARBA" id="ARBA00014373"/>
    </source>
</evidence>
<dbReference type="GO" id="GO:0005765">
    <property type="term" value="C:lysosomal membrane"/>
    <property type="evidence" value="ECO:0007669"/>
    <property type="project" value="TreeGrafter"/>
</dbReference>
<dbReference type="InterPro" id="IPR017455">
    <property type="entry name" value="Znf_FYVE-rel"/>
</dbReference>
<evidence type="ECO:0000313" key="14">
    <source>
        <dbReference type="EMBL" id="KAK3554636.1"/>
    </source>
</evidence>
<feature type="region of interest" description="Disordered" evidence="11">
    <location>
        <begin position="1093"/>
        <end position="1115"/>
    </location>
</feature>
<keyword evidence="6 10" id="KW-0863">Zinc-finger</keyword>
<dbReference type="InterPro" id="IPR011011">
    <property type="entry name" value="Znf_FYVE_PHD"/>
</dbReference>
<dbReference type="GO" id="GO:0004523">
    <property type="term" value="F:RNA-DNA hybrid ribonuclease activity"/>
    <property type="evidence" value="ECO:0007669"/>
    <property type="project" value="UniProtKB-EC"/>
</dbReference>
<dbReference type="SUPFAM" id="SSF57903">
    <property type="entry name" value="FYVE/PHD zinc finger"/>
    <property type="match status" value="1"/>
</dbReference>
<keyword evidence="15" id="KW-1185">Reference proteome</keyword>
<evidence type="ECO:0000256" key="5">
    <source>
        <dbReference type="ARBA" id="ARBA00022723"/>
    </source>
</evidence>
<accession>A0AAE0RGV6</accession>
<reference evidence="14" key="1">
    <citation type="submission" date="2023-06" db="EMBL/GenBank/DDBJ databases">
        <title>Male Hemibagrus guttatus genome.</title>
        <authorList>
            <person name="Bian C."/>
        </authorList>
    </citation>
    <scope>NUCLEOTIDE SEQUENCE</scope>
    <source>
        <strain evidence="14">Male_cb2023</strain>
        <tissue evidence="14">Muscle</tissue>
    </source>
</reference>
<evidence type="ECO:0000256" key="2">
    <source>
        <dbReference type="ARBA" id="ARBA00012180"/>
    </source>
</evidence>
<feature type="domain" description="Reverse transcriptase" evidence="13">
    <location>
        <begin position="1"/>
        <end position="89"/>
    </location>
</feature>
<keyword evidence="5" id="KW-0479">Metal-binding</keyword>
<name>A0AAE0RGV6_9TELE</name>
<dbReference type="GO" id="GO:0005813">
    <property type="term" value="C:centrosome"/>
    <property type="evidence" value="ECO:0007669"/>
    <property type="project" value="TreeGrafter"/>
</dbReference>
<feature type="compositionally biased region" description="Basic and acidic residues" evidence="11">
    <location>
        <begin position="667"/>
        <end position="690"/>
    </location>
</feature>
<feature type="compositionally biased region" description="Pro residues" evidence="11">
    <location>
        <begin position="1863"/>
        <end position="1873"/>
    </location>
</feature>
<dbReference type="InterPro" id="IPR000306">
    <property type="entry name" value="Znf_FYVE"/>
</dbReference>
<gene>
    <name evidence="14" type="ORF">QTP70_030020</name>
</gene>
<evidence type="ECO:0000259" key="13">
    <source>
        <dbReference type="PROSITE" id="PS50878"/>
    </source>
</evidence>
<dbReference type="InterPro" id="IPR013083">
    <property type="entry name" value="Znf_RING/FYVE/PHD"/>
</dbReference>
<dbReference type="SMART" id="SM00064">
    <property type="entry name" value="FYVE"/>
    <property type="match status" value="1"/>
</dbReference>
<feature type="region of interest" description="Disordered" evidence="11">
    <location>
        <begin position="662"/>
        <end position="698"/>
    </location>
</feature>
<evidence type="ECO:0000256" key="4">
    <source>
        <dbReference type="ARBA" id="ARBA00022553"/>
    </source>
</evidence>
<dbReference type="PROSITE" id="PS50178">
    <property type="entry name" value="ZF_FYVE"/>
    <property type="match status" value="1"/>
</dbReference>
<dbReference type="SUPFAM" id="SSF56672">
    <property type="entry name" value="DNA/RNA polymerases"/>
    <property type="match status" value="1"/>
</dbReference>
<dbReference type="InterPro" id="IPR043128">
    <property type="entry name" value="Rev_trsase/Diguanyl_cyclase"/>
</dbReference>
<feature type="domain" description="FYVE-type" evidence="12">
    <location>
        <begin position="1919"/>
        <end position="1978"/>
    </location>
</feature>
<feature type="region of interest" description="Disordered" evidence="11">
    <location>
        <begin position="1857"/>
        <end position="1916"/>
    </location>
</feature>
<dbReference type="GO" id="GO:0007040">
    <property type="term" value="P:lysosome organization"/>
    <property type="evidence" value="ECO:0007669"/>
    <property type="project" value="UniProtKB-ARBA"/>
</dbReference>
<dbReference type="Gene3D" id="3.30.40.10">
    <property type="entry name" value="Zinc/RING finger domain, C3HC4 (zinc finger)"/>
    <property type="match status" value="1"/>
</dbReference>
<proteinExistence type="inferred from homology"/>
<dbReference type="InterPro" id="IPR057946">
    <property type="entry name" value="TPR_ZFYVE26"/>
</dbReference>
<feature type="region of interest" description="Disordered" evidence="11">
    <location>
        <begin position="775"/>
        <end position="849"/>
    </location>
</feature>
<dbReference type="FunFam" id="3.30.40.10:FF:000295">
    <property type="entry name" value="Zinc finger, FYVE domain-containing 26"/>
    <property type="match status" value="1"/>
</dbReference>